<accession>A0A371YSS0</accession>
<dbReference type="AlphaFoldDB" id="A0A371YSS0"/>
<evidence type="ECO:0000313" key="4">
    <source>
        <dbReference type="Proteomes" id="UP000240957"/>
    </source>
</evidence>
<dbReference type="Gene3D" id="1.25.40.10">
    <property type="entry name" value="Tetratricopeptide repeat domain"/>
    <property type="match status" value="2"/>
</dbReference>
<dbReference type="EMBL" id="PYIX02000006">
    <property type="protein sequence ID" value="RFC84495.1"/>
    <property type="molecule type" value="Genomic_DNA"/>
</dbReference>
<dbReference type="EMBL" id="JBHRSF010000160">
    <property type="protein sequence ID" value="MFC2997905.1"/>
    <property type="molecule type" value="Genomic_DNA"/>
</dbReference>
<evidence type="ECO:0000313" key="5">
    <source>
        <dbReference type="Proteomes" id="UP001595455"/>
    </source>
</evidence>
<dbReference type="NCBIfam" id="TIGR03939">
    <property type="entry name" value="PGA_TPR_OMP"/>
    <property type="match status" value="1"/>
</dbReference>
<dbReference type="Pfam" id="PF21197">
    <property type="entry name" value="PgaA_barrel"/>
    <property type="match status" value="1"/>
</dbReference>
<sequence>MQYSYYFLPVGLFLYLGLQTSYAATPDTLREQAVLYIKNGQTQKGIVALEQLLQKYPQDQKVLADYLLSVNTVHPLDAATLLKLTQRIQVTQFPEYAQLSVVKLLRDQKLFNQALLLLQQFEPFQQKNQLHVNILKAILLSENQQKKQALAVLQKMSLKQLSAEQLMQVSYSYRILGQTAEALHAVQYAYEKQPKDTNIQKEYVNTLMALGSYQQAIEVIEKYPKTDWDPNLNQQIILGNFAQQIESAIKRSQYLSRRGESDTKSYEMLDVVLLGAEHLANEYTFTAPFFNRFYYDYIYALSVRGKSKTVLDLLQHVQLPAVTTMPAYARQAIADAYLAERQSAQAEQLYRTLMTEKNYSDMNVYSAFYYSLLEQEKYDQANQLIKEIDHLLPTFQYSQAKGVDKSVHADRTQYIGLRGLNWAYSNRLDIAEPYFEGLVEKTSNTEDGLNQLARIQRWRDKPEQAAQTLARLNGLQPVSKQTKINTMQNAQALGDVQTWRQQTNQLMQDYAEDSSVIKSRKALEDRDHATIQHNSRFSRSRSDQNELIQGLKGSQDREMTTSLYSPWFADNYRILAEHRDIWGKFRQGTLEQQRYGLGLEWQDQRKSLTVIASQNHQGDRQGIEAAWTHQLNDHWQYSLSANSQADIPLQAIDLNHEGQSYGVGIRWKENESRQAGAVYQLTDINDGNLRQELTADYSQRVFLSPHHTTTAGVSGYYGKNQTNQVSYFSPKQSSSLAVSLNHDWLTWRNYEQALTQRFNFTMGMYQQQSFDPKPVMDVQYQHMWKLSRTWSLGYGLGYGIHAYDGEYEKQLYGNLSFEGRF</sequence>
<dbReference type="GO" id="GO:1901515">
    <property type="term" value="F:poly-beta-1,6-N-acetyl-D-glucosamine transmembrane transporter activity"/>
    <property type="evidence" value="ECO:0007669"/>
    <property type="project" value="InterPro"/>
</dbReference>
<dbReference type="Pfam" id="PF14559">
    <property type="entry name" value="TPR_19"/>
    <property type="match status" value="1"/>
</dbReference>
<name>A0A371YSS0_9GAMM</name>
<keyword evidence="5" id="KW-1185">Reference proteome</keyword>
<reference evidence="5" key="3">
    <citation type="journal article" date="2019" name="Int. J. Syst. Evol. Microbiol.">
        <title>The Global Catalogue of Microorganisms (GCM) 10K type strain sequencing project: providing services to taxonomists for standard genome sequencing and annotation.</title>
        <authorList>
            <consortium name="The Broad Institute Genomics Platform"/>
            <consortium name="The Broad Institute Genome Sequencing Center for Infectious Disease"/>
            <person name="Wu L."/>
            <person name="Ma J."/>
        </authorList>
    </citation>
    <scope>NUCLEOTIDE SEQUENCE [LARGE SCALE GENOMIC DNA]</scope>
    <source>
        <strain evidence="5">KCTC 62575</strain>
    </source>
</reference>
<dbReference type="Proteomes" id="UP001595455">
    <property type="component" value="Unassembled WGS sequence"/>
</dbReference>
<dbReference type="Proteomes" id="UP000240957">
    <property type="component" value="Unassembled WGS sequence"/>
</dbReference>
<proteinExistence type="predicted"/>
<evidence type="ECO:0000313" key="3">
    <source>
        <dbReference type="EMBL" id="RFC84495.1"/>
    </source>
</evidence>
<dbReference type="OrthoDB" id="5405060at2"/>
<dbReference type="InterPro" id="IPR023870">
    <property type="entry name" value="PGA_export_porin_PgaA"/>
</dbReference>
<dbReference type="InterPro" id="IPR049003">
    <property type="entry name" value="PgaA_barrel"/>
</dbReference>
<evidence type="ECO:0000259" key="1">
    <source>
        <dbReference type="Pfam" id="PF21197"/>
    </source>
</evidence>
<feature type="domain" description="PgaA membrane beta barrel" evidence="1">
    <location>
        <begin position="552"/>
        <end position="821"/>
    </location>
</feature>
<dbReference type="InterPro" id="IPR011990">
    <property type="entry name" value="TPR-like_helical_dom_sf"/>
</dbReference>
<reference evidence="2" key="1">
    <citation type="journal article" date="2014" name="Int. J. Syst. Evol. Microbiol.">
        <title>Complete genome of a new Firmicutes species belonging to the dominant human colonic microbiota ('Ruminococcus bicirculans') reveals two chromosomes and a selective capacity to utilize plant glucans.</title>
        <authorList>
            <consortium name="NISC Comparative Sequencing Program"/>
            <person name="Wegmann U."/>
            <person name="Louis P."/>
            <person name="Goesmann A."/>
            <person name="Henrissat B."/>
            <person name="Duncan S.H."/>
            <person name="Flint H.J."/>
        </authorList>
    </citation>
    <scope>NUCLEOTIDE SEQUENCE</scope>
    <source>
        <strain evidence="2">KCTC 62575</strain>
    </source>
</reference>
<dbReference type="SUPFAM" id="SSF48452">
    <property type="entry name" value="TPR-like"/>
    <property type="match status" value="2"/>
</dbReference>
<gene>
    <name evidence="3" type="primary">pgaA</name>
    <name evidence="2" type="ORF">ACFODO_22160</name>
    <name evidence="3" type="ORF">C9E89_006095</name>
</gene>
<organism evidence="3 4">
    <name type="scientific">Acinetobacter sichuanensis</name>
    <dbReference type="NCBI Taxonomy" id="2136183"/>
    <lineage>
        <taxon>Bacteria</taxon>
        <taxon>Pseudomonadati</taxon>
        <taxon>Pseudomonadota</taxon>
        <taxon>Gammaproteobacteria</taxon>
        <taxon>Moraxellales</taxon>
        <taxon>Moraxellaceae</taxon>
        <taxon>Acinetobacter</taxon>
    </lineage>
</organism>
<dbReference type="RefSeq" id="WP_107007372.1">
    <property type="nucleotide sequence ID" value="NZ_JBHRSF010000160.1"/>
</dbReference>
<comment type="caution">
    <text evidence="3">The sequence shown here is derived from an EMBL/GenBank/DDBJ whole genome shotgun (WGS) entry which is preliminary data.</text>
</comment>
<protein>
    <submittedName>
        <fullName evidence="3">Poly-beta-1,6 N-acetyl-D-glucosamine export porin PgaA</fullName>
    </submittedName>
</protein>
<evidence type="ECO:0000313" key="2">
    <source>
        <dbReference type="EMBL" id="MFC2997905.1"/>
    </source>
</evidence>
<reference evidence="3 4" key="2">
    <citation type="submission" date="2018-08" db="EMBL/GenBank/DDBJ databases">
        <title>The draft genome of Acinetobacter sichuanensis strain WCHAc060041.</title>
        <authorList>
            <person name="Qin J."/>
            <person name="Feng Y."/>
            <person name="Zong Z."/>
        </authorList>
    </citation>
    <scope>NUCLEOTIDE SEQUENCE [LARGE SCALE GENOMIC DNA]</scope>
    <source>
        <strain evidence="3 4">WCHAc060041</strain>
    </source>
</reference>
<reference evidence="2" key="4">
    <citation type="submission" date="2024-09" db="EMBL/GenBank/DDBJ databases">
        <authorList>
            <person name="Sun Q."/>
            <person name="Mori K."/>
        </authorList>
    </citation>
    <scope>NUCLEOTIDE SEQUENCE</scope>
    <source>
        <strain evidence="2">KCTC 62575</strain>
    </source>
</reference>